<dbReference type="GO" id="GO:0003735">
    <property type="term" value="F:structural constituent of ribosome"/>
    <property type="evidence" value="ECO:0007669"/>
    <property type="project" value="InterPro"/>
</dbReference>
<evidence type="ECO:0000259" key="5">
    <source>
        <dbReference type="Pfam" id="PF01248"/>
    </source>
</evidence>
<keyword evidence="2 4" id="KW-0689">Ribosomal protein</keyword>
<dbReference type="GO" id="GO:0005840">
    <property type="term" value="C:ribosome"/>
    <property type="evidence" value="ECO:0007669"/>
    <property type="project" value="UniProtKB-KW"/>
</dbReference>
<name>A0AAV7JXQ1_9METZ</name>
<dbReference type="EMBL" id="JAKMXF010000266">
    <property type="protein sequence ID" value="KAI6653491.1"/>
    <property type="molecule type" value="Genomic_DNA"/>
</dbReference>
<gene>
    <name evidence="6" type="ORF">LOD99_3387</name>
</gene>
<organism evidence="6 7">
    <name type="scientific">Oopsacas minuta</name>
    <dbReference type="NCBI Taxonomy" id="111878"/>
    <lineage>
        <taxon>Eukaryota</taxon>
        <taxon>Metazoa</taxon>
        <taxon>Porifera</taxon>
        <taxon>Hexactinellida</taxon>
        <taxon>Hexasterophora</taxon>
        <taxon>Lyssacinosida</taxon>
        <taxon>Leucopsacidae</taxon>
        <taxon>Oopsacas</taxon>
    </lineage>
</organism>
<dbReference type="AlphaFoldDB" id="A0AAV7JXQ1"/>
<reference evidence="6 7" key="1">
    <citation type="journal article" date="2023" name="BMC Biol.">
        <title>The compact genome of the sponge Oopsacas minuta (Hexactinellida) is lacking key metazoan core genes.</title>
        <authorList>
            <person name="Santini S."/>
            <person name="Schenkelaars Q."/>
            <person name="Jourda C."/>
            <person name="Duchesne M."/>
            <person name="Belahbib H."/>
            <person name="Rocher C."/>
            <person name="Selva M."/>
            <person name="Riesgo A."/>
            <person name="Vervoort M."/>
            <person name="Leys S.P."/>
            <person name="Kodjabachian L."/>
            <person name="Le Bivic A."/>
            <person name="Borchiellini C."/>
            <person name="Claverie J.M."/>
            <person name="Renard E."/>
        </authorList>
    </citation>
    <scope>NUCLEOTIDE SEQUENCE [LARGE SCALE GENOMIC DNA]</scope>
    <source>
        <strain evidence="6">SPO-2</strain>
    </source>
</reference>
<dbReference type="Pfam" id="PF01248">
    <property type="entry name" value="Ribosomal_L7Ae"/>
    <property type="match status" value="1"/>
</dbReference>
<dbReference type="InterPro" id="IPR029064">
    <property type="entry name" value="Ribosomal_eL30-like_sf"/>
</dbReference>
<proteinExistence type="inferred from homology"/>
<accession>A0AAV7JXQ1</accession>
<dbReference type="InterPro" id="IPR000530">
    <property type="entry name" value="Ribosomal_eS12"/>
</dbReference>
<keyword evidence="3 4" id="KW-0687">Ribonucleoprotein</keyword>
<feature type="domain" description="Ribosomal protein eL8/eL30/eS12/Gadd45" evidence="5">
    <location>
        <begin position="32"/>
        <end position="126"/>
    </location>
</feature>
<evidence type="ECO:0000256" key="2">
    <source>
        <dbReference type="ARBA" id="ARBA00022980"/>
    </source>
</evidence>
<dbReference type="Proteomes" id="UP001165289">
    <property type="component" value="Unassembled WGS sequence"/>
</dbReference>
<dbReference type="GO" id="GO:0006412">
    <property type="term" value="P:translation"/>
    <property type="evidence" value="ECO:0007669"/>
    <property type="project" value="InterPro"/>
</dbReference>
<dbReference type="PRINTS" id="PR00972">
    <property type="entry name" value="RIBSOMALS12E"/>
</dbReference>
<dbReference type="Gene3D" id="3.30.1330.30">
    <property type="match status" value="1"/>
</dbReference>
<evidence type="ECO:0000313" key="7">
    <source>
        <dbReference type="Proteomes" id="UP001165289"/>
    </source>
</evidence>
<comment type="similarity">
    <text evidence="1 4">Belongs to the eukaryotic ribosomal protein eS12 family.</text>
</comment>
<dbReference type="SUPFAM" id="SSF55315">
    <property type="entry name" value="L30e-like"/>
    <property type="match status" value="1"/>
</dbReference>
<evidence type="ECO:0000256" key="3">
    <source>
        <dbReference type="ARBA" id="ARBA00023274"/>
    </source>
</evidence>
<keyword evidence="7" id="KW-1185">Reference proteome</keyword>
<protein>
    <recommendedName>
        <fullName evidence="4">40S ribosomal protein S12</fullName>
    </recommendedName>
</protein>
<comment type="caution">
    <text evidence="6">The sequence shown here is derived from an EMBL/GenBank/DDBJ whole genome shotgun (WGS) entry which is preliminary data.</text>
</comment>
<dbReference type="PANTHER" id="PTHR11843">
    <property type="entry name" value="40S RIBOSOMAL PROTEIN S12"/>
    <property type="match status" value="1"/>
</dbReference>
<dbReference type="GO" id="GO:1990904">
    <property type="term" value="C:ribonucleoprotein complex"/>
    <property type="evidence" value="ECO:0007669"/>
    <property type="project" value="UniProtKB-KW"/>
</dbReference>
<evidence type="ECO:0000256" key="4">
    <source>
        <dbReference type="RuleBase" id="RU000670"/>
    </source>
</evidence>
<evidence type="ECO:0000256" key="1">
    <source>
        <dbReference type="ARBA" id="ARBA00005824"/>
    </source>
</evidence>
<dbReference type="InterPro" id="IPR004038">
    <property type="entry name" value="Ribosomal_eL8/eL30/eS12/Gad45"/>
</dbReference>
<evidence type="ECO:0000313" key="6">
    <source>
        <dbReference type="EMBL" id="KAI6653491.1"/>
    </source>
</evidence>
<sequence length="154" mass="16475">MSGSEDEGAAVPAPAPIPVAPMAGPGDLTIPDAVKDVLKNALIHGGLARGLHECTKALDMRKAVMCFLAKNCEVDQYSRLVEALCKEHKIRLMKVDDKAALGEWAGLCRLGKDGKAKKIVNCNCVVVTDVGHSTPALDFVMKYFESKGFSTEMS</sequence>